<feature type="region of interest" description="Disordered" evidence="1">
    <location>
        <begin position="47"/>
        <end position="81"/>
    </location>
</feature>
<keyword evidence="3" id="KW-1185">Reference proteome</keyword>
<comment type="caution">
    <text evidence="2">The sequence shown here is derived from an EMBL/GenBank/DDBJ whole genome shotgun (WGS) entry which is preliminary data.</text>
</comment>
<organism evidence="2 3">
    <name type="scientific">Trametes pubescens</name>
    <name type="common">White-rot fungus</name>
    <dbReference type="NCBI Taxonomy" id="154538"/>
    <lineage>
        <taxon>Eukaryota</taxon>
        <taxon>Fungi</taxon>
        <taxon>Dikarya</taxon>
        <taxon>Basidiomycota</taxon>
        <taxon>Agaricomycotina</taxon>
        <taxon>Agaricomycetes</taxon>
        <taxon>Polyporales</taxon>
        <taxon>Polyporaceae</taxon>
        <taxon>Trametes</taxon>
    </lineage>
</organism>
<sequence length="115" mass="12841">MPSPRTENKGLLSGNQSATSEHIHGTGVAAHCSNCCRWLWAQLAEGHAHGRSEDRSHRCTRRGNPERQVTLSPPAAPHQFRGGNVWKNHWIMRPNERHNLADLGFTNTAEHMSCS</sequence>
<dbReference type="Proteomes" id="UP000184267">
    <property type="component" value="Unassembled WGS sequence"/>
</dbReference>
<evidence type="ECO:0000313" key="3">
    <source>
        <dbReference type="Proteomes" id="UP000184267"/>
    </source>
</evidence>
<evidence type="ECO:0000256" key="1">
    <source>
        <dbReference type="SAM" id="MobiDB-lite"/>
    </source>
</evidence>
<proteinExistence type="predicted"/>
<gene>
    <name evidence="2" type="ORF">TRAPUB_384</name>
</gene>
<dbReference type="AlphaFoldDB" id="A0A1M2VM58"/>
<accession>A0A1M2VM58</accession>
<evidence type="ECO:0000313" key="2">
    <source>
        <dbReference type="EMBL" id="OJT08658.1"/>
    </source>
</evidence>
<name>A0A1M2VM58_TRAPU</name>
<protein>
    <submittedName>
        <fullName evidence="2">Uncharacterized protein</fullName>
    </submittedName>
</protein>
<feature type="compositionally biased region" description="Basic and acidic residues" evidence="1">
    <location>
        <begin position="47"/>
        <end position="57"/>
    </location>
</feature>
<dbReference type="EMBL" id="MNAD01001019">
    <property type="protein sequence ID" value="OJT08658.1"/>
    <property type="molecule type" value="Genomic_DNA"/>
</dbReference>
<reference evidence="2 3" key="1">
    <citation type="submission" date="2016-10" db="EMBL/GenBank/DDBJ databases">
        <title>Genome sequence of the basidiomycete white-rot fungus Trametes pubescens.</title>
        <authorList>
            <person name="Makela M.R."/>
            <person name="Granchi Z."/>
            <person name="Peng M."/>
            <person name="De Vries R.P."/>
            <person name="Grigoriev I."/>
            <person name="Riley R."/>
            <person name="Hilden K."/>
        </authorList>
    </citation>
    <scope>NUCLEOTIDE SEQUENCE [LARGE SCALE GENOMIC DNA]</scope>
    <source>
        <strain evidence="2 3">FBCC735</strain>
    </source>
</reference>